<comment type="caution">
    <text evidence="2">The sequence shown here is derived from an EMBL/GenBank/DDBJ whole genome shotgun (WGS) entry which is preliminary data.</text>
</comment>
<evidence type="ECO:0000313" key="2">
    <source>
        <dbReference type="EMBL" id="MCW8336210.1"/>
    </source>
</evidence>
<dbReference type="InterPro" id="IPR000182">
    <property type="entry name" value="GNAT_dom"/>
</dbReference>
<dbReference type="Gene3D" id="3.40.630.30">
    <property type="match status" value="1"/>
</dbReference>
<dbReference type="Proteomes" id="UP001155586">
    <property type="component" value="Unassembled WGS sequence"/>
</dbReference>
<dbReference type="SUPFAM" id="SSF55729">
    <property type="entry name" value="Acyl-CoA N-acyltransferases (Nat)"/>
    <property type="match status" value="1"/>
</dbReference>
<evidence type="ECO:0000313" key="3">
    <source>
        <dbReference type="Proteomes" id="UP001155586"/>
    </source>
</evidence>
<dbReference type="InterPro" id="IPR016181">
    <property type="entry name" value="Acyl_CoA_acyltransferase"/>
</dbReference>
<gene>
    <name evidence="2" type="ORF">MD483_20580</name>
</gene>
<proteinExistence type="predicted"/>
<dbReference type="PROSITE" id="PS51186">
    <property type="entry name" value="GNAT"/>
    <property type="match status" value="1"/>
</dbReference>
<name>A0A9X3CIB4_9VIBR</name>
<accession>A0A9X3CIB4</accession>
<dbReference type="Pfam" id="PF00583">
    <property type="entry name" value="Acetyltransf_1"/>
    <property type="match status" value="1"/>
</dbReference>
<organism evidence="2 3">
    <name type="scientific">Vibrio paucivorans</name>
    <dbReference type="NCBI Taxonomy" id="2829489"/>
    <lineage>
        <taxon>Bacteria</taxon>
        <taxon>Pseudomonadati</taxon>
        <taxon>Pseudomonadota</taxon>
        <taxon>Gammaproteobacteria</taxon>
        <taxon>Vibrionales</taxon>
        <taxon>Vibrionaceae</taxon>
        <taxon>Vibrio</taxon>
    </lineage>
</organism>
<dbReference type="GO" id="GO:0016747">
    <property type="term" value="F:acyltransferase activity, transferring groups other than amino-acyl groups"/>
    <property type="evidence" value="ECO:0007669"/>
    <property type="project" value="InterPro"/>
</dbReference>
<keyword evidence="3" id="KW-1185">Reference proteome</keyword>
<dbReference type="AlphaFoldDB" id="A0A9X3CIB4"/>
<evidence type="ECO:0000259" key="1">
    <source>
        <dbReference type="PROSITE" id="PS51186"/>
    </source>
</evidence>
<sequence length="139" mass="16147">MISFQLTADLEASAKLTFENMAPYYAHYGVDWECSKIHEQIVSLENWDVLYNGEVVGAIRLAYDGDDCWLRDLQVSGEYQNKGIGAAALSEVERLAHNKGSRRMWLRVFKISPARNLYLRSGFVMDREEERFHYMCKEL</sequence>
<dbReference type="CDD" id="cd04301">
    <property type="entry name" value="NAT_SF"/>
    <property type="match status" value="1"/>
</dbReference>
<dbReference type="EMBL" id="JAKRRX010000193">
    <property type="protein sequence ID" value="MCW8336210.1"/>
    <property type="molecule type" value="Genomic_DNA"/>
</dbReference>
<feature type="domain" description="N-acetyltransferase" evidence="1">
    <location>
        <begin position="1"/>
        <end position="139"/>
    </location>
</feature>
<protein>
    <submittedName>
        <fullName evidence="2">GNAT family N-acetyltransferase</fullName>
    </submittedName>
</protein>
<dbReference type="RefSeq" id="WP_265689271.1">
    <property type="nucleotide sequence ID" value="NZ_JAKRRX010000193.1"/>
</dbReference>
<reference evidence="2" key="1">
    <citation type="submission" date="2022-02" db="EMBL/GenBank/DDBJ databases">
        <title>Vibrio sp. nov., a new bacterium isolated from Bohai sea, China.</title>
        <authorList>
            <person name="Yuan Y."/>
        </authorList>
    </citation>
    <scope>NUCLEOTIDE SEQUENCE</scope>
    <source>
        <strain evidence="2">DBSS07</strain>
    </source>
</reference>